<organism evidence="2">
    <name type="scientific">bioreactor metagenome</name>
    <dbReference type="NCBI Taxonomy" id="1076179"/>
    <lineage>
        <taxon>unclassified sequences</taxon>
        <taxon>metagenomes</taxon>
        <taxon>ecological metagenomes</taxon>
    </lineage>
</organism>
<gene>
    <name evidence="2" type="ORF">SDC9_41449</name>
</gene>
<feature type="region of interest" description="Disordered" evidence="1">
    <location>
        <begin position="1"/>
        <end position="90"/>
    </location>
</feature>
<protein>
    <submittedName>
        <fullName evidence="2">Uncharacterized protein</fullName>
    </submittedName>
</protein>
<dbReference type="EMBL" id="VSSQ01000461">
    <property type="protein sequence ID" value="MPL95279.1"/>
    <property type="molecule type" value="Genomic_DNA"/>
</dbReference>
<reference evidence="2" key="1">
    <citation type="submission" date="2019-08" db="EMBL/GenBank/DDBJ databases">
        <authorList>
            <person name="Kucharzyk K."/>
            <person name="Murdoch R.W."/>
            <person name="Higgins S."/>
            <person name="Loffler F."/>
        </authorList>
    </citation>
    <scope>NUCLEOTIDE SEQUENCE</scope>
</reference>
<feature type="compositionally biased region" description="Acidic residues" evidence="1">
    <location>
        <begin position="54"/>
        <end position="68"/>
    </location>
</feature>
<proteinExistence type="predicted"/>
<name>A0A644VV36_9ZZZZ</name>
<accession>A0A644VV36</accession>
<dbReference type="AlphaFoldDB" id="A0A644VV36"/>
<feature type="compositionally biased region" description="Basic and acidic residues" evidence="1">
    <location>
        <begin position="26"/>
        <end position="35"/>
    </location>
</feature>
<evidence type="ECO:0000256" key="1">
    <source>
        <dbReference type="SAM" id="MobiDB-lite"/>
    </source>
</evidence>
<feature type="compositionally biased region" description="Basic and acidic residues" evidence="1">
    <location>
        <begin position="69"/>
        <end position="90"/>
    </location>
</feature>
<evidence type="ECO:0000313" key="2">
    <source>
        <dbReference type="EMBL" id="MPL95279.1"/>
    </source>
</evidence>
<comment type="caution">
    <text evidence="2">The sequence shown here is derived from an EMBL/GenBank/DDBJ whole genome shotgun (WGS) entry which is preliminary data.</text>
</comment>
<sequence length="303" mass="32874">MVPFPPDDVPGPLAHLGVDPADVFTDDAHAGHGDPHEEEVDVQQGKDSFRLGADDEAAEEKEEDEEEAQDRHGHADHGHRLERKEGEPRHEVEIEADEPEKTVLRRAVLPLVVPHGDLHGIDRELLGQGGDEGGALAALVDDVDDVPPVPPEHAAVIVQTETGDPVGDGIDDPGRHLAEFRVLPVLPDRPHHVVPLVDLRHDPGDFLRGVLKVGVEGDDDIPTGVVESGHDGHVLAEISVEVDDPDGLRVRFVKFVEHLEGPVPAAVVHEDDFMGTVHSLKGRPKAGKKMGKAFFLVVDRYDH</sequence>